<keyword evidence="1" id="KW-0560">Oxidoreductase</keyword>
<proteinExistence type="predicted"/>
<evidence type="ECO:0000259" key="2">
    <source>
        <dbReference type="Pfam" id="PF00171"/>
    </source>
</evidence>
<organism evidence="3 4">
    <name type="scientific">Rhodobacter xanthinilyticus</name>
    <dbReference type="NCBI Taxonomy" id="1850250"/>
    <lineage>
        <taxon>Bacteria</taxon>
        <taxon>Pseudomonadati</taxon>
        <taxon>Pseudomonadota</taxon>
        <taxon>Alphaproteobacteria</taxon>
        <taxon>Rhodobacterales</taxon>
        <taxon>Rhodobacter group</taxon>
        <taxon>Rhodobacter</taxon>
    </lineage>
</organism>
<dbReference type="Proteomes" id="UP000176562">
    <property type="component" value="Chromosome"/>
</dbReference>
<feature type="domain" description="Aldehyde dehydrogenase" evidence="2">
    <location>
        <begin position="230"/>
        <end position="413"/>
    </location>
</feature>
<dbReference type="InterPro" id="IPR015590">
    <property type="entry name" value="Aldehyde_DH_dom"/>
</dbReference>
<keyword evidence="4" id="KW-1185">Reference proteome</keyword>
<dbReference type="STRING" id="1850250.LPB142_03540"/>
<dbReference type="InterPro" id="IPR016161">
    <property type="entry name" value="Ald_DH/histidinol_DH"/>
</dbReference>
<dbReference type="Gene3D" id="3.40.605.10">
    <property type="entry name" value="Aldehyde Dehydrogenase, Chain A, domain 1"/>
    <property type="match status" value="1"/>
</dbReference>
<dbReference type="InterPro" id="IPR016163">
    <property type="entry name" value="Ald_DH_C"/>
</dbReference>
<name>A0A1D9M9M9_9RHOB</name>
<evidence type="ECO:0000313" key="3">
    <source>
        <dbReference type="EMBL" id="AOZ68500.1"/>
    </source>
</evidence>
<protein>
    <recommendedName>
        <fullName evidence="2">Aldehyde dehydrogenase domain-containing protein</fullName>
    </recommendedName>
</protein>
<dbReference type="Gene3D" id="3.40.309.10">
    <property type="entry name" value="Aldehyde Dehydrogenase, Chain A, domain 2"/>
    <property type="match status" value="1"/>
</dbReference>
<feature type="domain" description="Aldehyde dehydrogenase" evidence="2">
    <location>
        <begin position="40"/>
        <end position="210"/>
    </location>
</feature>
<dbReference type="PANTHER" id="PTHR11699">
    <property type="entry name" value="ALDEHYDE DEHYDROGENASE-RELATED"/>
    <property type="match status" value="1"/>
</dbReference>
<dbReference type="InterPro" id="IPR016162">
    <property type="entry name" value="Ald_DH_N"/>
</dbReference>
<gene>
    <name evidence="3" type="ORF">LPB142_03540</name>
</gene>
<dbReference type="AlphaFoldDB" id="A0A1D9M9M9"/>
<dbReference type="RefSeq" id="WP_071165534.1">
    <property type="nucleotide sequence ID" value="NZ_CP017781.1"/>
</dbReference>
<dbReference type="Pfam" id="PF00171">
    <property type="entry name" value="Aldedh"/>
    <property type="match status" value="2"/>
</dbReference>
<evidence type="ECO:0000313" key="4">
    <source>
        <dbReference type="Proteomes" id="UP000176562"/>
    </source>
</evidence>
<dbReference type="SUPFAM" id="SSF53720">
    <property type="entry name" value="ALDH-like"/>
    <property type="match status" value="1"/>
</dbReference>
<reference evidence="3 4" key="1">
    <citation type="submission" date="2016-10" db="EMBL/GenBank/DDBJ databases">
        <title>Rhodobacter sp. LPB0142, isolated from sea water.</title>
        <authorList>
            <person name="Kim E."/>
            <person name="Yi H."/>
        </authorList>
    </citation>
    <scope>NUCLEOTIDE SEQUENCE [LARGE SCALE GENOMIC DNA]</scope>
    <source>
        <strain evidence="3 4">LPB0142</strain>
    </source>
</reference>
<dbReference type="GO" id="GO:0016620">
    <property type="term" value="F:oxidoreductase activity, acting on the aldehyde or oxo group of donors, NAD or NADP as acceptor"/>
    <property type="evidence" value="ECO:0007669"/>
    <property type="project" value="InterPro"/>
</dbReference>
<sequence length="580" mass="57700">MPNVTELLAEMDYGPAPESVAAAQDWIAAAGRLGGAGAPVALVSPATGAAWAEVGLADAGEIAAALTRARAAQPGWAGRADADRAEALRRAALALGAQSRLLTELETLGTGRALREIARVDLPAAEAALLAAARHAEAGAPLAPRGAICATLAPAAPLLSLVETLAETLAAGETLVALCPPEAAPAALALAQTLENAGLPEGALTVLPVAAAPVCPADAQLSPPEGAARPALIVLADADLDAAVEGVARAVWSGLGQLPTAFGRVLVAEAVAEALTARLARRLATLRLGDPLDGTTDLGPLRSAEALEALQSALEAAVAAGAALIEAEAPTLPAGAYARPALLTGVAPANRAFGRPLLGPVATLTTFRTPDEAVDLANNLAEGRAVSIWSESLTTVLDLATRVAARQVFINEIGLVGLAAEEASPPETADKALRAALAAAEKAASWSALSGAERAARLRGFGPAPLAEAPSGAAAIPAKGRMEIDLRAPFGVVALEAASLDQALAAVALGNRVIWASEAPEAREAAARLPAGVLTLLPAGTPSLGAPGIAACLRLAPGLAGGALARALTRARRITLPFGA</sequence>
<dbReference type="EMBL" id="CP017781">
    <property type="protein sequence ID" value="AOZ68500.1"/>
    <property type="molecule type" value="Genomic_DNA"/>
</dbReference>
<dbReference type="KEGG" id="rhp:LPB142_03540"/>
<evidence type="ECO:0000256" key="1">
    <source>
        <dbReference type="ARBA" id="ARBA00023002"/>
    </source>
</evidence>
<accession>A0A1D9M9M9</accession>